<dbReference type="PRINTS" id="PR00449">
    <property type="entry name" value="RASTRNSFRMNG"/>
</dbReference>
<evidence type="ECO:0000313" key="14">
    <source>
        <dbReference type="EMBL" id="EEC48303.1"/>
    </source>
</evidence>
<evidence type="ECO:0000313" key="15">
    <source>
        <dbReference type="Proteomes" id="UP000000759"/>
    </source>
</evidence>
<evidence type="ECO:0000256" key="1">
    <source>
        <dbReference type="ARBA" id="ARBA00004200"/>
    </source>
</evidence>
<dbReference type="Proteomes" id="UP000000759">
    <property type="component" value="Chromosome 8"/>
</dbReference>
<evidence type="ECO:0000259" key="13">
    <source>
        <dbReference type="PROSITE" id="PS50222"/>
    </source>
</evidence>
<dbReference type="PaxDb" id="2850-Phatr45953"/>
<reference evidence="15" key="2">
    <citation type="submission" date="2008-08" db="EMBL/GenBank/DDBJ databases">
        <authorList>
            <consortium name="Diatom Consortium"/>
            <person name="Grigoriev I."/>
            <person name="Grimwood J."/>
            <person name="Kuo A."/>
            <person name="Otillar R.P."/>
            <person name="Salamov A."/>
            <person name="Detter J.C."/>
            <person name="Lindquist E."/>
            <person name="Shapiro H."/>
            <person name="Lucas S."/>
            <person name="Glavina del Rio T."/>
            <person name="Pitluck S."/>
            <person name="Rokhsar D."/>
            <person name="Bowler C."/>
        </authorList>
    </citation>
    <scope>GENOME REANNOTATION</scope>
    <source>
        <strain evidence="15">CCAP 1055/1</strain>
    </source>
</reference>
<dbReference type="GO" id="GO:0003924">
    <property type="term" value="F:GTPase activity"/>
    <property type="evidence" value="ECO:0007669"/>
    <property type="project" value="InterPro"/>
</dbReference>
<comment type="similarity">
    <text evidence="2">Belongs to the mitochondrial Rho GTPase family.</text>
</comment>
<evidence type="ECO:0000256" key="2">
    <source>
        <dbReference type="ARBA" id="ARBA00007981"/>
    </source>
</evidence>
<dbReference type="PANTHER" id="PTHR24073">
    <property type="entry name" value="DRAB5-RELATED"/>
    <property type="match status" value="1"/>
</dbReference>
<feature type="compositionally biased region" description="Basic and acidic residues" evidence="11">
    <location>
        <begin position="528"/>
        <end position="538"/>
    </location>
</feature>
<keyword evidence="9" id="KW-0342">GTP-binding</keyword>
<dbReference type="Gene3D" id="3.40.50.300">
    <property type="entry name" value="P-loop containing nucleotide triphosphate hydrolases"/>
    <property type="match status" value="2"/>
</dbReference>
<dbReference type="PROSITE" id="PS50222">
    <property type="entry name" value="EF_HAND_2"/>
    <property type="match status" value="1"/>
</dbReference>
<dbReference type="Pfam" id="PF08356">
    <property type="entry name" value="EF_assoc_2"/>
    <property type="match status" value="1"/>
</dbReference>
<keyword evidence="5" id="KW-1000">Mitochondrion outer membrane</keyword>
<dbReference type="Gene3D" id="1.10.238.10">
    <property type="entry name" value="EF-hand"/>
    <property type="match status" value="2"/>
</dbReference>
<dbReference type="AlphaFoldDB" id="B7FZ98"/>
<gene>
    <name evidence="14" type="ORF">PHATRDRAFT_45953</name>
</gene>
<evidence type="ECO:0000256" key="3">
    <source>
        <dbReference type="ARBA" id="ARBA00022692"/>
    </source>
</evidence>
<keyword evidence="3 12" id="KW-0812">Transmembrane</keyword>
<keyword evidence="8" id="KW-0496">Mitochondrion</keyword>
<dbReference type="InterPro" id="IPR027417">
    <property type="entry name" value="P-loop_NTPase"/>
</dbReference>
<dbReference type="HOGENOM" id="CLU_331859_0_0_1"/>
<comment type="subcellular location">
    <subcellularLocation>
        <location evidence="1">Mitochondrion outer membrane</location>
        <topology evidence="1">Single-pass type IV membrane protein</topology>
    </subcellularLocation>
</comment>
<dbReference type="InParanoid" id="B7FZ98"/>
<evidence type="ECO:0000256" key="10">
    <source>
        <dbReference type="ARBA" id="ARBA00023136"/>
    </source>
</evidence>
<dbReference type="GO" id="GO:0005525">
    <property type="term" value="F:GTP binding"/>
    <property type="evidence" value="ECO:0007669"/>
    <property type="project" value="UniProtKB-KW"/>
</dbReference>
<dbReference type="eggNOG" id="KOG1707">
    <property type="taxonomic scope" value="Eukaryota"/>
</dbReference>
<dbReference type="GO" id="GO:0005741">
    <property type="term" value="C:mitochondrial outer membrane"/>
    <property type="evidence" value="ECO:0007669"/>
    <property type="project" value="UniProtKB-SubCell"/>
</dbReference>
<keyword evidence="10 12" id="KW-0472">Membrane</keyword>
<dbReference type="SMART" id="SM00175">
    <property type="entry name" value="RAB"/>
    <property type="match status" value="1"/>
</dbReference>
<dbReference type="PROSITE" id="PS51419">
    <property type="entry name" value="RAB"/>
    <property type="match status" value="1"/>
</dbReference>
<keyword evidence="4" id="KW-0547">Nucleotide-binding</keyword>
<reference evidence="14 15" key="1">
    <citation type="journal article" date="2008" name="Nature">
        <title>The Phaeodactylum genome reveals the evolutionary history of diatom genomes.</title>
        <authorList>
            <person name="Bowler C."/>
            <person name="Allen A.E."/>
            <person name="Badger J.H."/>
            <person name="Grimwood J."/>
            <person name="Jabbari K."/>
            <person name="Kuo A."/>
            <person name="Maheswari U."/>
            <person name="Martens C."/>
            <person name="Maumus F."/>
            <person name="Otillar R.P."/>
            <person name="Rayko E."/>
            <person name="Salamov A."/>
            <person name="Vandepoele K."/>
            <person name="Beszteri B."/>
            <person name="Gruber A."/>
            <person name="Heijde M."/>
            <person name="Katinka M."/>
            <person name="Mock T."/>
            <person name="Valentin K."/>
            <person name="Verret F."/>
            <person name="Berges J.A."/>
            <person name="Brownlee C."/>
            <person name="Cadoret J.P."/>
            <person name="Chiovitti A."/>
            <person name="Choi C.J."/>
            <person name="Coesel S."/>
            <person name="De Martino A."/>
            <person name="Detter J.C."/>
            <person name="Durkin C."/>
            <person name="Falciatore A."/>
            <person name="Fournet J."/>
            <person name="Haruta M."/>
            <person name="Huysman M.J."/>
            <person name="Jenkins B.D."/>
            <person name="Jiroutova K."/>
            <person name="Jorgensen R.E."/>
            <person name="Joubert Y."/>
            <person name="Kaplan A."/>
            <person name="Kroger N."/>
            <person name="Kroth P.G."/>
            <person name="La Roche J."/>
            <person name="Lindquist E."/>
            <person name="Lommer M."/>
            <person name="Martin-Jezequel V."/>
            <person name="Lopez P.J."/>
            <person name="Lucas S."/>
            <person name="Mangogna M."/>
            <person name="McGinnis K."/>
            <person name="Medlin L.K."/>
            <person name="Montsant A."/>
            <person name="Oudot-Le Secq M.P."/>
            <person name="Napoli C."/>
            <person name="Obornik M."/>
            <person name="Parker M.S."/>
            <person name="Petit J.L."/>
            <person name="Porcel B.M."/>
            <person name="Poulsen N."/>
            <person name="Robison M."/>
            <person name="Rychlewski L."/>
            <person name="Rynearson T.A."/>
            <person name="Schmutz J."/>
            <person name="Shapiro H."/>
            <person name="Siaut M."/>
            <person name="Stanley M."/>
            <person name="Sussman M.R."/>
            <person name="Taylor A.R."/>
            <person name="Vardi A."/>
            <person name="von Dassow P."/>
            <person name="Vyverman W."/>
            <person name="Willis A."/>
            <person name="Wyrwicz L.S."/>
            <person name="Rokhsar D.S."/>
            <person name="Weissenbach J."/>
            <person name="Armbrust E.V."/>
            <person name="Green B.R."/>
            <person name="Van de Peer Y."/>
            <person name="Grigoriev I.V."/>
        </authorList>
    </citation>
    <scope>NUCLEOTIDE SEQUENCE [LARGE SCALE GENOMIC DNA]</scope>
    <source>
        <strain evidence="14 15">CCAP 1055/1</strain>
    </source>
</reference>
<dbReference type="SUPFAM" id="SSF52540">
    <property type="entry name" value="P-loop containing nucleoside triphosphate hydrolases"/>
    <property type="match status" value="2"/>
</dbReference>
<dbReference type="EMBL" id="CM000611">
    <property type="protein sequence ID" value="EEC48303.1"/>
    <property type="molecule type" value="Genomic_DNA"/>
</dbReference>
<protein>
    <recommendedName>
        <fullName evidence="13">EF-hand domain-containing protein</fullName>
    </recommendedName>
</protein>
<evidence type="ECO:0000256" key="11">
    <source>
        <dbReference type="SAM" id="MobiDB-lite"/>
    </source>
</evidence>
<keyword evidence="7 12" id="KW-1133">Transmembrane helix</keyword>
<dbReference type="PROSITE" id="PS00018">
    <property type="entry name" value="EF_HAND_1"/>
    <property type="match status" value="2"/>
</dbReference>
<dbReference type="InterPro" id="IPR013567">
    <property type="entry name" value="EF_hand_assoc_2"/>
</dbReference>
<dbReference type="InterPro" id="IPR011992">
    <property type="entry name" value="EF-hand-dom_pair"/>
</dbReference>
<evidence type="ECO:0000256" key="8">
    <source>
        <dbReference type="ARBA" id="ARBA00023128"/>
    </source>
</evidence>
<evidence type="ECO:0000256" key="9">
    <source>
        <dbReference type="ARBA" id="ARBA00023134"/>
    </source>
</evidence>
<dbReference type="GO" id="GO:0005509">
    <property type="term" value="F:calcium ion binding"/>
    <property type="evidence" value="ECO:0007669"/>
    <property type="project" value="InterPro"/>
</dbReference>
<dbReference type="InterPro" id="IPR001806">
    <property type="entry name" value="Small_GTPase"/>
</dbReference>
<dbReference type="SMART" id="SM00174">
    <property type="entry name" value="RHO"/>
    <property type="match status" value="1"/>
</dbReference>
<keyword evidence="15" id="KW-1185">Reference proteome</keyword>
<evidence type="ECO:0000256" key="6">
    <source>
        <dbReference type="ARBA" id="ARBA00022837"/>
    </source>
</evidence>
<feature type="transmembrane region" description="Helical" evidence="12">
    <location>
        <begin position="804"/>
        <end position="825"/>
    </location>
</feature>
<dbReference type="GeneID" id="7201026"/>
<dbReference type="OrthoDB" id="10020961at2759"/>
<keyword evidence="6" id="KW-0106">Calcium</keyword>
<dbReference type="InterPro" id="IPR018247">
    <property type="entry name" value="EF_Hand_1_Ca_BS"/>
</dbReference>
<dbReference type="SUPFAM" id="SSF47473">
    <property type="entry name" value="EF-hand"/>
    <property type="match status" value="1"/>
</dbReference>
<feature type="domain" description="EF-hand" evidence="13">
    <location>
        <begin position="383"/>
        <end position="418"/>
    </location>
</feature>
<proteinExistence type="inferred from homology"/>
<dbReference type="STRING" id="556484.B7FZ98"/>
<dbReference type="Pfam" id="PF00071">
    <property type="entry name" value="Ras"/>
    <property type="match status" value="1"/>
</dbReference>
<organism evidence="14 15">
    <name type="scientific">Phaeodactylum tricornutum (strain CCAP 1055/1)</name>
    <dbReference type="NCBI Taxonomy" id="556484"/>
    <lineage>
        <taxon>Eukaryota</taxon>
        <taxon>Sar</taxon>
        <taxon>Stramenopiles</taxon>
        <taxon>Ochrophyta</taxon>
        <taxon>Bacillariophyta</taxon>
        <taxon>Bacillariophyceae</taxon>
        <taxon>Bacillariophycidae</taxon>
        <taxon>Naviculales</taxon>
        <taxon>Phaeodactylaceae</taxon>
        <taxon>Phaeodactylum</taxon>
    </lineage>
</organism>
<dbReference type="InterPro" id="IPR002048">
    <property type="entry name" value="EF_hand_dom"/>
</dbReference>
<dbReference type="RefSeq" id="XP_002180112.1">
    <property type="nucleotide sequence ID" value="XM_002180076.1"/>
</dbReference>
<sequence>MTTLSSTTPRPSVPKRADQRSTITILLLGDEGVGKSSLISTFVSRYFSEVVPGIMTRVRLPPDPELSCVTTIVDSQGGDLALLQAMATRRSMMQHHSSVHGSTDSLAALMERAETSMMTQQSSAPEQTTTPTVKSSGIENVDSIVLVYDLDRVETFFRLENHWLPLIERCYNGKVPIIVAENKLDLFRPSSTAGMTDEQAVARQRQQIVSLLQRFPFVRQCIKCSAKNLVRVDDVFLKAQQAVLYPFTPPLYDLEHGRLTEECKRAFTRIFRMYDSDRDGLLSDVELNRFQIETYHVAVFDRDFSAWKKVVSRNNPTDEVVIQDGKFTIAGFFAIFDLFISQNRLDVVWQALREFNYDDDLNLHIPEIVTAPTDDTSWKLSSGAKRFLSGVFRQFDQDQDDVLTADDIGNIFSILHPPALPPWHPARAPFLFAGCFSLPKQKYSPGTESPNFGGNVSLILPGSTPMAQSLSNSGISILSASDSLPSVALSGISVSEPLTFLEWMGHWHTIAAISPSVTRAELFRLGHSEESRKTDPRPRRSRKKKSASITPSQAPSDATFPSSAIRVLVLGSGSCGKTALLNALCGSMESTEVSATNTTSTLHPETSSTYVKIGRGQSLGHHGTCSPSKSHDVVEEIVAHLVFTDVPETAAVSQREHYRELSELFGSTASPKDRVCDLAMLVFDASSPSSFEFARELEAKLLTQETPRVFIATKSDKISAPEPEDGDAQAANVLETATIHCRESDLELPLLTSAADGSLLNFEKRNATLDHLARCALVEAGVTRLKSRPHEEKQRRETNRRRKMMWLGGIVSVGVVVAAGVGLLWGSHATKKEQTSGFGWLRNWFGGTTRGNSPQAM</sequence>
<evidence type="ECO:0000256" key="7">
    <source>
        <dbReference type="ARBA" id="ARBA00022989"/>
    </source>
</evidence>
<dbReference type="KEGG" id="pti:PHATRDRAFT_45953"/>
<evidence type="ECO:0000256" key="12">
    <source>
        <dbReference type="SAM" id="Phobius"/>
    </source>
</evidence>
<accession>B7FZ98</accession>
<name>B7FZ98_PHATC</name>
<feature type="region of interest" description="Disordered" evidence="11">
    <location>
        <begin position="528"/>
        <end position="559"/>
    </location>
</feature>
<feature type="compositionally biased region" description="Polar residues" evidence="11">
    <location>
        <begin position="549"/>
        <end position="559"/>
    </location>
</feature>
<evidence type="ECO:0000256" key="5">
    <source>
        <dbReference type="ARBA" id="ARBA00022787"/>
    </source>
</evidence>
<evidence type="ECO:0000256" key="4">
    <source>
        <dbReference type="ARBA" id="ARBA00022741"/>
    </source>
</evidence>
<dbReference type="CDD" id="cd00882">
    <property type="entry name" value="Ras_like_GTPase"/>
    <property type="match status" value="1"/>
</dbReference>